<keyword evidence="9" id="KW-1185">Reference proteome</keyword>
<name>A0ABM5UUC1_9COXI</name>
<feature type="transmembrane region" description="Helical" evidence="7">
    <location>
        <begin position="285"/>
        <end position="312"/>
    </location>
</feature>
<dbReference type="Proteomes" id="UP000063965">
    <property type="component" value="Chromosome"/>
</dbReference>
<evidence type="ECO:0000313" key="8">
    <source>
        <dbReference type="EMBL" id="AKQ33572.1"/>
    </source>
</evidence>
<feature type="transmembrane region" description="Helical" evidence="7">
    <location>
        <begin position="318"/>
        <end position="335"/>
    </location>
</feature>
<accession>A0ABM5UUC1</accession>
<feature type="transmembrane region" description="Helical" evidence="7">
    <location>
        <begin position="245"/>
        <end position="264"/>
    </location>
</feature>
<dbReference type="RefSeq" id="WP_048875163.1">
    <property type="nucleotide sequence ID" value="NZ_CP011126.1"/>
</dbReference>
<comment type="subcellular location">
    <subcellularLocation>
        <location evidence="1">Cell membrane</location>
        <topology evidence="1">Multi-pass membrane protein</topology>
    </subcellularLocation>
</comment>
<evidence type="ECO:0000256" key="7">
    <source>
        <dbReference type="SAM" id="Phobius"/>
    </source>
</evidence>
<keyword evidence="3" id="KW-0808">Transferase</keyword>
<dbReference type="CDD" id="cd06853">
    <property type="entry name" value="GT_WecA_like"/>
    <property type="match status" value="1"/>
</dbReference>
<sequence length="356" mass="39580">MELLKSGVIAFLASLFCIWLLRPLAIRIGFVDRPNGRKWHKKNVPLIGGIALFFSFCFALLALSTSLLPYRGMLEGSSILVLMGVVDDFRDLSSKLRLVGQLFAALLMIIWGNVILSNLGNLFFGGDLKIGLLAIPLTVLVVLANINAMNMVDGQDGLAGGVALGQAVLLLFLSAQLQCFLDFQFLFILIILLIVFLSFNMRFPWRRHASIFLGDSGSTFIAFLLAWFAIDLSQKNSELIKPMTILWIMAFPLFDLINVIVLRVRQRKPILVASRDHFHHVLHVAGLNASLSTLLLCTLSFILGLIGLGMSYLRISDAWQFILWIAALLLYIYIVELTRKPLITSVSLEAVTTQEG</sequence>
<feature type="transmembrane region" description="Helical" evidence="7">
    <location>
        <begin position="98"/>
        <end position="116"/>
    </location>
</feature>
<dbReference type="PANTHER" id="PTHR22926:SF3">
    <property type="entry name" value="UNDECAPRENYL-PHOSPHATE ALPHA-N-ACETYLGLUCOSAMINYL 1-PHOSPHATE TRANSFERASE"/>
    <property type="match status" value="1"/>
</dbReference>
<keyword evidence="5 7" id="KW-1133">Transmembrane helix</keyword>
<evidence type="ECO:0000313" key="9">
    <source>
        <dbReference type="Proteomes" id="UP000063965"/>
    </source>
</evidence>
<feature type="transmembrane region" description="Helical" evidence="7">
    <location>
        <begin position="44"/>
        <end position="62"/>
    </location>
</feature>
<proteinExistence type="predicted"/>
<feature type="transmembrane region" description="Helical" evidence="7">
    <location>
        <begin position="183"/>
        <end position="199"/>
    </location>
</feature>
<gene>
    <name evidence="8" type="primary">rfe</name>
    <name evidence="8" type="ORF">CleRT_07530</name>
</gene>
<evidence type="ECO:0000256" key="3">
    <source>
        <dbReference type="ARBA" id="ARBA00022679"/>
    </source>
</evidence>
<dbReference type="PANTHER" id="PTHR22926">
    <property type="entry name" value="PHOSPHO-N-ACETYLMURAMOYL-PENTAPEPTIDE-TRANSFERASE"/>
    <property type="match status" value="1"/>
</dbReference>
<keyword evidence="2" id="KW-1003">Cell membrane</keyword>
<feature type="transmembrane region" description="Helical" evidence="7">
    <location>
        <begin position="211"/>
        <end position="230"/>
    </location>
</feature>
<feature type="transmembrane region" description="Helical" evidence="7">
    <location>
        <begin position="6"/>
        <end position="24"/>
    </location>
</feature>
<organism evidence="8 9">
    <name type="scientific">Candidatus Coxiella mudrowiae</name>
    <dbReference type="NCBI Taxonomy" id="2054173"/>
    <lineage>
        <taxon>Bacteria</taxon>
        <taxon>Pseudomonadati</taxon>
        <taxon>Pseudomonadota</taxon>
        <taxon>Gammaproteobacteria</taxon>
        <taxon>Legionellales</taxon>
        <taxon>Coxiellaceae</taxon>
        <taxon>Coxiella</taxon>
    </lineage>
</organism>
<feature type="transmembrane region" description="Helical" evidence="7">
    <location>
        <begin position="158"/>
        <end position="177"/>
    </location>
</feature>
<keyword evidence="6 7" id="KW-0472">Membrane</keyword>
<dbReference type="InterPro" id="IPR000715">
    <property type="entry name" value="Glycosyl_transferase_4"/>
</dbReference>
<keyword evidence="4 7" id="KW-0812">Transmembrane</keyword>
<evidence type="ECO:0000256" key="6">
    <source>
        <dbReference type="ARBA" id="ARBA00023136"/>
    </source>
</evidence>
<evidence type="ECO:0000256" key="4">
    <source>
        <dbReference type="ARBA" id="ARBA00022692"/>
    </source>
</evidence>
<dbReference type="EMBL" id="CP011126">
    <property type="protein sequence ID" value="AKQ33572.1"/>
    <property type="molecule type" value="Genomic_DNA"/>
</dbReference>
<feature type="transmembrane region" description="Helical" evidence="7">
    <location>
        <begin position="128"/>
        <end position="146"/>
    </location>
</feature>
<evidence type="ECO:0000256" key="2">
    <source>
        <dbReference type="ARBA" id="ARBA00022475"/>
    </source>
</evidence>
<evidence type="ECO:0000256" key="1">
    <source>
        <dbReference type="ARBA" id="ARBA00004651"/>
    </source>
</evidence>
<reference evidence="8 9" key="1">
    <citation type="journal article" date="2015" name="Genome Biol. Evol.">
        <title>Distinctive Genome Reduction Rates Revealed by Genomic Analyses of Two Coxiella-Like Endosymbionts in Ticks.</title>
        <authorList>
            <person name="Gottlieb Y."/>
            <person name="Lalzar I."/>
            <person name="Klasson L."/>
        </authorList>
    </citation>
    <scope>NUCLEOTIDE SEQUENCE [LARGE SCALE GENOMIC DNA]</scope>
    <source>
        <strain evidence="8 9">CRt</strain>
    </source>
</reference>
<protein>
    <submittedName>
        <fullName evidence="8">Undecaprenyl-phosphate alpha-N-acetylglucosaminephosphotransferase</fullName>
    </submittedName>
</protein>
<evidence type="ECO:0000256" key="5">
    <source>
        <dbReference type="ARBA" id="ARBA00022989"/>
    </source>
</evidence>
<dbReference type="Pfam" id="PF00953">
    <property type="entry name" value="Glycos_transf_4"/>
    <property type="match status" value="1"/>
</dbReference>